<protein>
    <submittedName>
        <fullName evidence="5">FG-GAP-like repeat-containing protein</fullName>
    </submittedName>
</protein>
<evidence type="ECO:0000256" key="2">
    <source>
        <dbReference type="ARBA" id="ARBA00022737"/>
    </source>
</evidence>
<reference evidence="5" key="1">
    <citation type="submission" date="2021-12" db="EMBL/GenBank/DDBJ databases">
        <title>Novel species in genus Dyadobacter.</title>
        <authorList>
            <person name="Ma C."/>
        </authorList>
    </citation>
    <scope>NUCLEOTIDE SEQUENCE</scope>
    <source>
        <strain evidence="5">LJ419</strain>
    </source>
</reference>
<dbReference type="NCBIfam" id="TIGR04183">
    <property type="entry name" value="Por_Secre_tail"/>
    <property type="match status" value="1"/>
</dbReference>
<dbReference type="GO" id="GO:0033627">
    <property type="term" value="P:cell adhesion mediated by integrin"/>
    <property type="evidence" value="ECO:0007669"/>
    <property type="project" value="TreeGrafter"/>
</dbReference>
<evidence type="ECO:0000313" key="5">
    <source>
        <dbReference type="EMBL" id="MCF0061843.1"/>
    </source>
</evidence>
<comment type="caution">
    <text evidence="5">The sequence shown here is derived from an EMBL/GenBank/DDBJ whole genome shotgun (WGS) entry which is preliminary data.</text>
</comment>
<dbReference type="Pfam" id="PF18962">
    <property type="entry name" value="Por_Secre_tail"/>
    <property type="match status" value="1"/>
</dbReference>
<name>A0A9X1TL37_9BACT</name>
<dbReference type="PANTHER" id="PTHR23220:SF122">
    <property type="entry name" value="INTEGRIN ALPHA-PS1"/>
    <property type="match status" value="1"/>
</dbReference>
<dbReference type="Gene3D" id="2.130.10.130">
    <property type="entry name" value="Integrin alpha, N-terminal"/>
    <property type="match status" value="7"/>
</dbReference>
<dbReference type="GO" id="GO:0098609">
    <property type="term" value="P:cell-cell adhesion"/>
    <property type="evidence" value="ECO:0007669"/>
    <property type="project" value="TreeGrafter"/>
</dbReference>
<accession>A0A9X1TL37</accession>
<dbReference type="EMBL" id="JAJTTC010000001">
    <property type="protein sequence ID" value="MCF0061843.1"/>
    <property type="molecule type" value="Genomic_DNA"/>
</dbReference>
<dbReference type="PROSITE" id="PS51257">
    <property type="entry name" value="PROKAR_LIPOPROTEIN"/>
    <property type="match status" value="1"/>
</dbReference>
<dbReference type="InterPro" id="IPR000413">
    <property type="entry name" value="Integrin_alpha"/>
</dbReference>
<keyword evidence="1" id="KW-0732">Signal</keyword>
<dbReference type="GO" id="GO:0009897">
    <property type="term" value="C:external side of plasma membrane"/>
    <property type="evidence" value="ECO:0007669"/>
    <property type="project" value="TreeGrafter"/>
</dbReference>
<evidence type="ECO:0000256" key="3">
    <source>
        <dbReference type="ARBA" id="ARBA00023180"/>
    </source>
</evidence>
<evidence type="ECO:0000259" key="4">
    <source>
        <dbReference type="Pfam" id="PF18962"/>
    </source>
</evidence>
<dbReference type="PROSITE" id="PS51470">
    <property type="entry name" value="FG_GAP"/>
    <property type="match status" value="14"/>
</dbReference>
<dbReference type="Pfam" id="PF01839">
    <property type="entry name" value="FG-GAP"/>
    <property type="match status" value="13"/>
</dbReference>
<sequence length="1439" mass="150673">MRKKYLSTTFLILLVACSPMLYYQFKGADSPDKSASLERKLAGVTAKRATLPENGNVSDSEVATIYSSIAAREYNVSKDPVTGVPQSPNRRQNLRAYFKPGTFAIKNRVDSAGHNFELTLKMNGVYADNKRLPLSKSDTATIISENKIQLKQGILTEEYVNSEAGVRQNFIVQQAPTGTKQLEIRMAAEGLKVRDLTGNRLQFFTEGTKDDYNVKLTYDGLKCWDAKGKDLPATLSYENGLVQIAVNTAAAAYPVTIDPIVTSGNPGNADALLSGNQEGAQAGSSVASAGDVNGDGYSDVIVGAPTFDSNKPNQGAFFIYFGSSLGLNPNAGITVMGDNAIGNAFFGSALSGAGDVNGDGFSDIIVGSWGYSNGQTDEGAAYIYYGSAAGINLDGFKIELNVATADFGKSVATAGDVNNDGFSDVIVGAPGFSNGQANEGAVYVFRGSQAGISGVATDRIESNQSLSYYGSAVASAGDQNGDGYSDIVVGAYKYDNIFAVDLGAVFVYRGAASNVQQMPVMTLYGSQENSQFGYAVSSAGDLNGDGYSDIIVGAPNYANGQNSEGAVSIYLASADGQGIQNQANKLIEGAWAGAAFGKSVACAGDVNGDGFSDVIVGEPYRDNGASLQEGGAHVYFGSINGNLLTKSFITSGQAGAQLGASVASAGDVNGDGFSDIIVGAPSYNKATNDDGIALVFHGSAAGVETNFSTQIITNQAEAELGYSVSGAGDVNGDGFDDVIVGAPFYDNGANNEGVAFVYMSDDNGVNLSTGLLISRGQALANFGSSVSSAGDVNGDGFDDVVIGAPQYDLQGYTDSGAGFIYYGSVQGIAAAPTPYIFLAKANAHAGISVSGAGDLNADGFDDVIVGVPSYSDGVIINRGAVIISYGSKTGIESGDGPLLKGNQSSSEFGSAVASAGDVNGDGYDDVIVGSYKFNNNPNNQYEGAAFVYYGGLYGLGTSGVILDLNKSQALTGWDVAGAGDINGDGFADVVVGAKDYSNGEAGEGAVSIFYGSQSGIKYLAPTIIESNQADAFMGSSVGSADVNGDGYTDVLIGASSYTFSQGNEGVVLVYHGSENGIVADAVAMIKGNQTNAQMGHAVSSAGDVNGDGFEDVIAGAPKFSGTTGRAFMYHGNGDGISVNDDRAIRGNIHLYNSDLSTNINKDNLGKDDFGLGLYAKSFLGRNKGKLVWETIGQGESFSHASPITNSTQFTGQGNLIDLPTTEIELKSLIAKTDFLNKVRARVKYSPVLAITGQLYGPWRYTNSILADPSILPVELVSFDAKAIEKHVDLAWETASEVNSDHFELQRSNDGKKWEEFGKIYSNGDSKKRNSYHFTDLNPQTGLNYYRLKMVDKDETFAYSSIRSVNLAGRSTSLYPNPVLNTLNIDSENLDTEVRIYDVSGKEVLYQQDVKGIRTINVSSLIPGNYLVKLKNKSYHIIKK</sequence>
<dbReference type="GO" id="GO:0007229">
    <property type="term" value="P:integrin-mediated signaling pathway"/>
    <property type="evidence" value="ECO:0007669"/>
    <property type="project" value="TreeGrafter"/>
</dbReference>
<dbReference type="InterPro" id="IPR026444">
    <property type="entry name" value="Secre_tail"/>
</dbReference>
<dbReference type="PRINTS" id="PR01185">
    <property type="entry name" value="INTEGRINA"/>
</dbReference>
<proteinExistence type="predicted"/>
<organism evidence="5 6">
    <name type="scientific">Dyadobacter chenwenxiniae</name>
    <dbReference type="NCBI Taxonomy" id="2906456"/>
    <lineage>
        <taxon>Bacteria</taxon>
        <taxon>Pseudomonadati</taxon>
        <taxon>Bacteroidota</taxon>
        <taxon>Cytophagia</taxon>
        <taxon>Cytophagales</taxon>
        <taxon>Spirosomataceae</taxon>
        <taxon>Dyadobacter</taxon>
    </lineage>
</organism>
<dbReference type="RefSeq" id="WP_234655098.1">
    <property type="nucleotide sequence ID" value="NZ_CP094997.1"/>
</dbReference>
<gene>
    <name evidence="5" type="ORF">LXM26_10085</name>
</gene>
<dbReference type="GO" id="GO:0008305">
    <property type="term" value="C:integrin complex"/>
    <property type="evidence" value="ECO:0007669"/>
    <property type="project" value="InterPro"/>
</dbReference>
<dbReference type="SUPFAM" id="SSF69318">
    <property type="entry name" value="Integrin alpha N-terminal domain"/>
    <property type="match status" value="4"/>
</dbReference>
<dbReference type="GO" id="GO:0007160">
    <property type="term" value="P:cell-matrix adhesion"/>
    <property type="evidence" value="ECO:0007669"/>
    <property type="project" value="TreeGrafter"/>
</dbReference>
<keyword evidence="3" id="KW-0325">Glycoprotein</keyword>
<dbReference type="GO" id="GO:0005178">
    <property type="term" value="F:integrin binding"/>
    <property type="evidence" value="ECO:0007669"/>
    <property type="project" value="TreeGrafter"/>
</dbReference>
<dbReference type="InterPro" id="IPR013519">
    <property type="entry name" value="Int_alpha_beta-p"/>
</dbReference>
<dbReference type="Proteomes" id="UP001139000">
    <property type="component" value="Unassembled WGS sequence"/>
</dbReference>
<dbReference type="InterPro" id="IPR013517">
    <property type="entry name" value="FG-GAP"/>
</dbReference>
<keyword evidence="2" id="KW-0677">Repeat</keyword>
<dbReference type="InterPro" id="IPR028994">
    <property type="entry name" value="Integrin_alpha_N"/>
</dbReference>
<evidence type="ECO:0000256" key="1">
    <source>
        <dbReference type="ARBA" id="ARBA00022729"/>
    </source>
</evidence>
<dbReference type="SMART" id="SM00191">
    <property type="entry name" value="Int_alpha"/>
    <property type="match status" value="14"/>
</dbReference>
<feature type="domain" description="Secretion system C-terminal sorting" evidence="4">
    <location>
        <begin position="1373"/>
        <end position="1439"/>
    </location>
</feature>
<keyword evidence="6" id="KW-1185">Reference proteome</keyword>
<evidence type="ECO:0000313" key="6">
    <source>
        <dbReference type="Proteomes" id="UP001139000"/>
    </source>
</evidence>
<dbReference type="PANTHER" id="PTHR23220">
    <property type="entry name" value="INTEGRIN ALPHA"/>
    <property type="match status" value="1"/>
</dbReference>